<sequence length="177" mass="20461">MEGDNLKKTIFLILLVVISAYLFIFQWKLAPRPIYSLITNSIDLSKENISGLKLHQDINSPSFIKEYGKIQSLNDNNSYDYFNLKNGLVIATDKNSHMIIRIIVNDNHDKKLVTQNGIKLGDLSEKVVKLYGKNYYKRQEQGTDILGYIDKKNQTTLEFWCVENKIQMIRLDIASIN</sequence>
<keyword evidence="1" id="KW-0812">Transmembrane</keyword>
<organism evidence="2 3">
    <name type="scientific">Aneurinibacillus aneurinilyticus ATCC 12856</name>
    <dbReference type="NCBI Taxonomy" id="649747"/>
    <lineage>
        <taxon>Bacteria</taxon>
        <taxon>Bacillati</taxon>
        <taxon>Bacillota</taxon>
        <taxon>Bacilli</taxon>
        <taxon>Bacillales</taxon>
        <taxon>Paenibacillaceae</taxon>
        <taxon>Aneurinibacillus group</taxon>
        <taxon>Aneurinibacillus</taxon>
    </lineage>
</organism>
<dbReference type="AlphaFoldDB" id="U1X4Y5"/>
<feature type="transmembrane region" description="Helical" evidence="1">
    <location>
        <begin position="9"/>
        <end position="27"/>
    </location>
</feature>
<accession>U1X4Y5</accession>
<evidence type="ECO:0000256" key="1">
    <source>
        <dbReference type="SAM" id="Phobius"/>
    </source>
</evidence>
<keyword evidence="1" id="KW-1133">Transmembrane helix</keyword>
<dbReference type="eggNOG" id="ENOG5032Y68">
    <property type="taxonomic scope" value="Bacteria"/>
</dbReference>
<evidence type="ECO:0000313" key="2">
    <source>
        <dbReference type="EMBL" id="ERI10035.1"/>
    </source>
</evidence>
<dbReference type="EMBL" id="AWSJ01000122">
    <property type="protein sequence ID" value="ERI10035.1"/>
    <property type="molecule type" value="Genomic_DNA"/>
</dbReference>
<dbReference type="HOGENOM" id="CLU_128604_0_0_9"/>
<comment type="caution">
    <text evidence="2">The sequence shown here is derived from an EMBL/GenBank/DDBJ whole genome shotgun (WGS) entry which is preliminary data.</text>
</comment>
<protein>
    <submittedName>
        <fullName evidence="2">Uncharacterized protein</fullName>
    </submittedName>
</protein>
<reference evidence="2 3" key="1">
    <citation type="submission" date="2013-08" db="EMBL/GenBank/DDBJ databases">
        <authorList>
            <person name="Weinstock G."/>
            <person name="Sodergren E."/>
            <person name="Wylie T."/>
            <person name="Fulton L."/>
            <person name="Fulton R."/>
            <person name="Fronick C."/>
            <person name="O'Laughlin M."/>
            <person name="Godfrey J."/>
            <person name="Miner T."/>
            <person name="Herter B."/>
            <person name="Appelbaum E."/>
            <person name="Cordes M."/>
            <person name="Lek S."/>
            <person name="Wollam A."/>
            <person name="Pepin K.H."/>
            <person name="Palsikar V.B."/>
            <person name="Mitreva M."/>
            <person name="Wilson R.K."/>
        </authorList>
    </citation>
    <scope>NUCLEOTIDE SEQUENCE [LARGE SCALE GENOMIC DNA]</scope>
    <source>
        <strain evidence="2 3">ATCC 12856</strain>
    </source>
</reference>
<name>U1X4Y5_ANEAE</name>
<gene>
    <name evidence="2" type="ORF">HMPREF0083_01876</name>
</gene>
<proteinExistence type="predicted"/>
<keyword evidence="1" id="KW-0472">Membrane</keyword>
<evidence type="ECO:0000313" key="3">
    <source>
        <dbReference type="Proteomes" id="UP000016511"/>
    </source>
</evidence>
<keyword evidence="3" id="KW-1185">Reference proteome</keyword>
<dbReference type="Proteomes" id="UP000016511">
    <property type="component" value="Unassembled WGS sequence"/>
</dbReference>